<accession>A0ACC3SQA1</accession>
<proteinExistence type="predicted"/>
<protein>
    <submittedName>
        <fullName evidence="1">Uncharacterized protein</fullName>
    </submittedName>
</protein>
<evidence type="ECO:0000313" key="2">
    <source>
        <dbReference type="Proteomes" id="UP001433508"/>
    </source>
</evidence>
<gene>
    <name evidence="1" type="ORF">V1525DRAFT_415218</name>
</gene>
<evidence type="ECO:0000313" key="1">
    <source>
        <dbReference type="EMBL" id="KAK9233823.1"/>
    </source>
</evidence>
<sequence length="108" mass="11981">MSSNHHSIVIMTPAPGKADRVKEIMFKNAKLVLEKEPAALKYEVFEQVDSEGVSVIVLEETYETDAGFDAHIKTDYFLDTVKIGMEEGLLAVPMDVKVLKSFAGFSSR</sequence>
<dbReference type="Proteomes" id="UP001433508">
    <property type="component" value="Unassembled WGS sequence"/>
</dbReference>
<comment type="caution">
    <text evidence="1">The sequence shown here is derived from an EMBL/GenBank/DDBJ whole genome shotgun (WGS) entry which is preliminary data.</text>
</comment>
<reference evidence="2" key="1">
    <citation type="journal article" date="2024" name="Front. Bioeng. Biotechnol.">
        <title>Genome-scale model development and genomic sequencing of the oleaginous clade Lipomyces.</title>
        <authorList>
            <person name="Czajka J.J."/>
            <person name="Han Y."/>
            <person name="Kim J."/>
            <person name="Mondo S.J."/>
            <person name="Hofstad B.A."/>
            <person name="Robles A."/>
            <person name="Haridas S."/>
            <person name="Riley R."/>
            <person name="LaButti K."/>
            <person name="Pangilinan J."/>
            <person name="Andreopoulos W."/>
            <person name="Lipzen A."/>
            <person name="Yan J."/>
            <person name="Wang M."/>
            <person name="Ng V."/>
            <person name="Grigoriev I.V."/>
            <person name="Spatafora J.W."/>
            <person name="Magnuson J.K."/>
            <person name="Baker S.E."/>
            <person name="Pomraning K.R."/>
        </authorList>
    </citation>
    <scope>NUCLEOTIDE SEQUENCE [LARGE SCALE GENOMIC DNA]</scope>
    <source>
        <strain evidence="2">CBS 7786</strain>
    </source>
</reference>
<dbReference type="EMBL" id="MU971579">
    <property type="protein sequence ID" value="KAK9233823.1"/>
    <property type="molecule type" value="Genomic_DNA"/>
</dbReference>
<name>A0ACC3SQA1_LIPKO</name>
<keyword evidence="2" id="KW-1185">Reference proteome</keyword>
<organism evidence="1 2">
    <name type="scientific">Lipomyces kononenkoae</name>
    <name type="common">Yeast</name>
    <dbReference type="NCBI Taxonomy" id="34357"/>
    <lineage>
        <taxon>Eukaryota</taxon>
        <taxon>Fungi</taxon>
        <taxon>Dikarya</taxon>
        <taxon>Ascomycota</taxon>
        <taxon>Saccharomycotina</taxon>
        <taxon>Lipomycetes</taxon>
        <taxon>Lipomycetales</taxon>
        <taxon>Lipomycetaceae</taxon>
        <taxon>Lipomyces</taxon>
    </lineage>
</organism>